<feature type="domain" description="DUF7096" evidence="4">
    <location>
        <begin position="5"/>
        <end position="202"/>
    </location>
</feature>
<organism evidence="5 8">
    <name type="scientific">Halococcus dombrowskii</name>
    <dbReference type="NCBI Taxonomy" id="179637"/>
    <lineage>
        <taxon>Archaea</taxon>
        <taxon>Methanobacteriati</taxon>
        <taxon>Methanobacteriota</taxon>
        <taxon>Stenosarchaea group</taxon>
        <taxon>Halobacteria</taxon>
        <taxon>Halobacteriales</taxon>
        <taxon>Halococcaceae</taxon>
        <taxon>Halococcus</taxon>
    </lineage>
</organism>
<evidence type="ECO:0000313" key="6">
    <source>
        <dbReference type="EMBL" id="UOO95841.1"/>
    </source>
</evidence>
<keyword evidence="7" id="KW-1185">Reference proteome</keyword>
<reference evidence="5" key="1">
    <citation type="journal article" date="2014" name="Int. J. Syst. Evol. Microbiol.">
        <title>Complete genome sequence of Corynebacterium casei LMG S-19264T (=DSM 44701T), isolated from a smear-ripened cheese.</title>
        <authorList>
            <consortium name="US DOE Joint Genome Institute (JGI-PGF)"/>
            <person name="Walter F."/>
            <person name="Albersmeier A."/>
            <person name="Kalinowski J."/>
            <person name="Ruckert C."/>
        </authorList>
    </citation>
    <scope>NUCLEOTIDE SEQUENCE</scope>
    <source>
        <strain evidence="5">JCM 12289</strain>
    </source>
</reference>
<feature type="domain" description="DUF7094" evidence="3">
    <location>
        <begin position="231"/>
        <end position="337"/>
    </location>
</feature>
<evidence type="ECO:0000313" key="8">
    <source>
        <dbReference type="Proteomes" id="UP001500962"/>
    </source>
</evidence>
<dbReference type="Pfam" id="PF23374">
    <property type="entry name" value="Fn3_arc"/>
    <property type="match status" value="1"/>
</dbReference>
<protein>
    <submittedName>
        <fullName evidence="5">Uncharacterized protein</fullName>
    </submittedName>
</protein>
<evidence type="ECO:0000259" key="4">
    <source>
        <dbReference type="Pfam" id="PF23379"/>
    </source>
</evidence>
<evidence type="ECO:0000313" key="5">
    <source>
        <dbReference type="EMBL" id="GAA0475801.1"/>
    </source>
</evidence>
<evidence type="ECO:0000259" key="3">
    <source>
        <dbReference type="Pfam" id="PF23375"/>
    </source>
</evidence>
<sequence>MRRALAVVVCCCLLAGAAVAVPSAGDRQSARPATPATNTSEYLTIGPDAAESTGYQRATLDVSGTLALDTRGLDGRYRQLVLDERFAATDSTAKRREMLQTNADRIESRIDGLQRHQSTAVREYNNGTSTAREFVIELARIHTAAGRLGVAAGRVADRARSIPGSTIDSQPAVSWARNRGVELGPLRGPVRESIATTLRGQNTAPLDASTAPDLEAAQTAPDERLEALDLYVATASEGVVLATVDDGRHSREAYLPSERANESAGSLTDITAALDRVADRYPWAWNNSVSRDASGDRQAGVYRFTLFYDHGRLTTNLDSRSGAVFSEQQRNRLSAMPTTDPLRRTSGDLRLTVNRTYPTGPVELSLTDRAGEPVDGRITIANHSVGRTGTDGSLWAVAPRNSATVVARANGDTVRIETEFSPASNRTTTAAGSPSTAER</sequence>
<dbReference type="InterPro" id="IPR055520">
    <property type="entry name" value="DUF7094"/>
</dbReference>
<feature type="region of interest" description="Disordered" evidence="1">
    <location>
        <begin position="418"/>
        <end position="439"/>
    </location>
</feature>
<dbReference type="Proteomes" id="UP000830542">
    <property type="component" value="Chromosome"/>
</dbReference>
<dbReference type="Pfam" id="PF23379">
    <property type="entry name" value="DUF7096"/>
    <property type="match status" value="1"/>
</dbReference>
<accession>A0AAV3SM87</accession>
<dbReference type="InterPro" id="IPR056397">
    <property type="entry name" value="Fn3_arc"/>
</dbReference>
<dbReference type="AlphaFoldDB" id="A0AAV3SM87"/>
<proteinExistence type="predicted"/>
<dbReference type="EMBL" id="CP095005">
    <property type="protein sequence ID" value="UOO95841.1"/>
    <property type="molecule type" value="Genomic_DNA"/>
</dbReference>
<dbReference type="EMBL" id="BAAADN010000087">
    <property type="protein sequence ID" value="GAA0475801.1"/>
    <property type="molecule type" value="Genomic_DNA"/>
</dbReference>
<evidence type="ECO:0000259" key="2">
    <source>
        <dbReference type="Pfam" id="PF23374"/>
    </source>
</evidence>
<gene>
    <name evidence="5" type="ORF">GCM10008985_35100</name>
    <name evidence="6" type="ORF">MUK72_03800</name>
</gene>
<dbReference type="GeneID" id="71760942"/>
<reference evidence="6" key="2">
    <citation type="submission" date="2022-04" db="EMBL/GenBank/DDBJ databases">
        <title>Sequencing and genomic assembly of Halococcus dombrowskii.</title>
        <authorList>
            <person name="Lim S.W."/>
            <person name="MacLea K.S."/>
        </authorList>
    </citation>
    <scope>NUCLEOTIDE SEQUENCE</scope>
    <source>
        <strain evidence="6">H4</strain>
    </source>
</reference>
<dbReference type="RefSeq" id="WP_244704099.1">
    <property type="nucleotide sequence ID" value="NZ_BAAADN010000087.1"/>
</dbReference>
<feature type="compositionally biased region" description="Polar residues" evidence="1">
    <location>
        <begin position="421"/>
        <end position="439"/>
    </location>
</feature>
<reference evidence="5" key="3">
    <citation type="submission" date="2023-12" db="EMBL/GenBank/DDBJ databases">
        <authorList>
            <person name="Sun Q."/>
            <person name="Inoue M."/>
        </authorList>
    </citation>
    <scope>NUCLEOTIDE SEQUENCE</scope>
    <source>
        <strain evidence="5">JCM 12289</strain>
    </source>
</reference>
<dbReference type="InterPro" id="IPR055522">
    <property type="entry name" value="DUF7096"/>
</dbReference>
<dbReference type="KEGG" id="hdo:MUK72_03800"/>
<name>A0AAV3SM87_HALDO</name>
<evidence type="ECO:0000313" key="7">
    <source>
        <dbReference type="Proteomes" id="UP000830542"/>
    </source>
</evidence>
<evidence type="ECO:0000256" key="1">
    <source>
        <dbReference type="SAM" id="MobiDB-lite"/>
    </source>
</evidence>
<dbReference type="Pfam" id="PF23375">
    <property type="entry name" value="DUF7094"/>
    <property type="match status" value="1"/>
</dbReference>
<dbReference type="Proteomes" id="UP001500962">
    <property type="component" value="Unassembled WGS sequence"/>
</dbReference>
<feature type="domain" description="Fibronectin-III type-like" evidence="2">
    <location>
        <begin position="345"/>
        <end position="414"/>
    </location>
</feature>